<evidence type="ECO:0000256" key="7">
    <source>
        <dbReference type="SAM" id="Phobius"/>
    </source>
</evidence>
<reference evidence="8 9" key="1">
    <citation type="submission" date="2021-04" db="EMBL/GenBank/DDBJ databases">
        <title>The complete genome sequence of Neokomagataea sp. TBRC 2177.</title>
        <authorList>
            <person name="Charoenyingcharoen P."/>
            <person name="Yukphan P."/>
        </authorList>
    </citation>
    <scope>NUCLEOTIDE SEQUENCE [LARGE SCALE GENOMIC DNA]</scope>
    <source>
        <strain evidence="8 9">TBRC 2177</strain>
    </source>
</reference>
<feature type="transmembrane region" description="Helical" evidence="7">
    <location>
        <begin position="134"/>
        <end position="154"/>
    </location>
</feature>
<dbReference type="Pfam" id="PF00950">
    <property type="entry name" value="ABC-3"/>
    <property type="match status" value="1"/>
</dbReference>
<evidence type="ECO:0000256" key="2">
    <source>
        <dbReference type="ARBA" id="ARBA00008034"/>
    </source>
</evidence>
<feature type="transmembrane region" description="Helical" evidence="7">
    <location>
        <begin position="87"/>
        <end position="105"/>
    </location>
</feature>
<sequence length="272" mass="28096">MFAFEFMRHAAMGCVLVSLLAGLVGWFLLLRGQAFAAHSLTHVGFSGAAGAVWLGFSPLMGMGVFSLLAGCVLGYEIPQGRQPLNRDGMTGLVLSASLGLGMLFLHLSNGASSMVTTLLFGDVLGLSRASLQALIGVTAVCCAVLAVIGRPLLFASLNPEMALARGVPVRLLSLALMLVSALACAVCSEIAGALLSFSLMVGPAATALRLGLSPLWGMVASVMMALTLSLGGLVLSWQTDVPVPFWIGAGALVLYMIAGGFIRLQRMRGAAL</sequence>
<comment type="similarity">
    <text evidence="2 6">Belongs to the ABC-3 integral membrane protein family.</text>
</comment>
<comment type="subcellular location">
    <subcellularLocation>
        <location evidence="6">Cell membrane</location>
        <topology evidence="6">Multi-pass membrane protein</topology>
    </subcellularLocation>
    <subcellularLocation>
        <location evidence="1">Membrane</location>
        <topology evidence="1">Multi-pass membrane protein</topology>
    </subcellularLocation>
</comment>
<feature type="transmembrane region" description="Helical" evidence="7">
    <location>
        <begin position="243"/>
        <end position="262"/>
    </location>
</feature>
<feature type="transmembrane region" description="Helical" evidence="7">
    <location>
        <begin position="214"/>
        <end position="237"/>
    </location>
</feature>
<dbReference type="SUPFAM" id="SSF81345">
    <property type="entry name" value="ABC transporter involved in vitamin B12 uptake, BtuC"/>
    <property type="match status" value="1"/>
</dbReference>
<gene>
    <name evidence="8" type="ORF">KB213_07360</name>
</gene>
<feature type="transmembrane region" description="Helical" evidence="7">
    <location>
        <begin position="174"/>
        <end position="202"/>
    </location>
</feature>
<keyword evidence="9" id="KW-1185">Reference proteome</keyword>
<organism evidence="8 9">
    <name type="scientific">Neokomagataea anthophila</name>
    <dbReference type="NCBI Taxonomy" id="2826925"/>
    <lineage>
        <taxon>Bacteria</taxon>
        <taxon>Pseudomonadati</taxon>
        <taxon>Pseudomonadota</taxon>
        <taxon>Alphaproteobacteria</taxon>
        <taxon>Acetobacterales</taxon>
        <taxon>Acetobacteraceae</taxon>
        <taxon>Neokomagataea</taxon>
    </lineage>
</organism>
<evidence type="ECO:0000256" key="6">
    <source>
        <dbReference type="RuleBase" id="RU003943"/>
    </source>
</evidence>
<keyword evidence="5 7" id="KW-0472">Membrane</keyword>
<proteinExistence type="inferred from homology"/>
<evidence type="ECO:0000256" key="4">
    <source>
        <dbReference type="ARBA" id="ARBA00022989"/>
    </source>
</evidence>
<keyword evidence="3 6" id="KW-0812">Transmembrane</keyword>
<dbReference type="Gene3D" id="1.10.3470.10">
    <property type="entry name" value="ABC transporter involved in vitamin B12 uptake, BtuC"/>
    <property type="match status" value="1"/>
</dbReference>
<dbReference type="InterPro" id="IPR037294">
    <property type="entry name" value="ABC_BtuC-like"/>
</dbReference>
<dbReference type="RefSeq" id="WP_211681765.1">
    <property type="nucleotide sequence ID" value="NZ_JAGRQH010000004.1"/>
</dbReference>
<evidence type="ECO:0000313" key="8">
    <source>
        <dbReference type="EMBL" id="MBR0559868.1"/>
    </source>
</evidence>
<accession>A0ABS5E8N5</accession>
<feature type="transmembrane region" description="Helical" evidence="7">
    <location>
        <begin position="52"/>
        <end position="75"/>
    </location>
</feature>
<dbReference type="EMBL" id="JAGRQH010000004">
    <property type="protein sequence ID" value="MBR0559868.1"/>
    <property type="molecule type" value="Genomic_DNA"/>
</dbReference>
<keyword evidence="6" id="KW-0813">Transport</keyword>
<evidence type="ECO:0000256" key="3">
    <source>
        <dbReference type="ARBA" id="ARBA00022692"/>
    </source>
</evidence>
<evidence type="ECO:0000313" key="9">
    <source>
        <dbReference type="Proteomes" id="UP000677812"/>
    </source>
</evidence>
<name>A0ABS5E8N5_9PROT</name>
<protein>
    <submittedName>
        <fullName evidence="8">Metal ABC transporter permease</fullName>
    </submittedName>
</protein>
<dbReference type="PANTHER" id="PTHR30477:SF13">
    <property type="entry name" value="IRON TRANSPORT SYSTEM MEMBRANE PROTEIN HI_0360-RELATED"/>
    <property type="match status" value="1"/>
</dbReference>
<dbReference type="Proteomes" id="UP000677812">
    <property type="component" value="Unassembled WGS sequence"/>
</dbReference>
<evidence type="ECO:0000256" key="1">
    <source>
        <dbReference type="ARBA" id="ARBA00004141"/>
    </source>
</evidence>
<keyword evidence="4 7" id="KW-1133">Transmembrane helix</keyword>
<dbReference type="InterPro" id="IPR001626">
    <property type="entry name" value="ABC_TroCD"/>
</dbReference>
<comment type="caution">
    <text evidence="8">The sequence shown here is derived from an EMBL/GenBank/DDBJ whole genome shotgun (WGS) entry which is preliminary data.</text>
</comment>
<evidence type="ECO:0000256" key="5">
    <source>
        <dbReference type="ARBA" id="ARBA00023136"/>
    </source>
</evidence>
<dbReference type="PANTHER" id="PTHR30477">
    <property type="entry name" value="ABC-TRANSPORTER METAL-BINDING PROTEIN"/>
    <property type="match status" value="1"/>
</dbReference>